<evidence type="ECO:0000256" key="3">
    <source>
        <dbReference type="ARBA" id="ARBA00022692"/>
    </source>
</evidence>
<evidence type="ECO:0000313" key="9">
    <source>
        <dbReference type="Proteomes" id="UP001472978"/>
    </source>
</evidence>
<evidence type="ECO:0000256" key="2">
    <source>
        <dbReference type="ARBA" id="ARBA00022475"/>
    </source>
</evidence>
<organism evidence="8 9">
    <name type="scientific">Halomonas pelophila</name>
    <dbReference type="NCBI Taxonomy" id="3151122"/>
    <lineage>
        <taxon>Bacteria</taxon>
        <taxon>Pseudomonadati</taxon>
        <taxon>Pseudomonadota</taxon>
        <taxon>Gammaproteobacteria</taxon>
        <taxon>Oceanospirillales</taxon>
        <taxon>Halomonadaceae</taxon>
        <taxon>Halomonas</taxon>
    </lineage>
</organism>
<keyword evidence="4 6" id="KW-1133">Transmembrane helix</keyword>
<proteinExistence type="predicted"/>
<accession>A0ABV1N467</accession>
<dbReference type="InterPro" id="IPR018461">
    <property type="entry name" value="Na/H_Antiport_NhaC-like_C"/>
</dbReference>
<evidence type="ECO:0000313" key="8">
    <source>
        <dbReference type="EMBL" id="MEQ6888528.1"/>
    </source>
</evidence>
<keyword evidence="5 6" id="KW-0472">Membrane</keyword>
<feature type="transmembrane region" description="Helical" evidence="6">
    <location>
        <begin position="399"/>
        <end position="424"/>
    </location>
</feature>
<dbReference type="EMBL" id="JBEGCI010000005">
    <property type="protein sequence ID" value="MEQ6888528.1"/>
    <property type="molecule type" value="Genomic_DNA"/>
</dbReference>
<evidence type="ECO:0000256" key="1">
    <source>
        <dbReference type="ARBA" id="ARBA00004651"/>
    </source>
</evidence>
<feature type="transmembrane region" description="Helical" evidence="6">
    <location>
        <begin position="461"/>
        <end position="494"/>
    </location>
</feature>
<feature type="transmembrane region" description="Helical" evidence="6">
    <location>
        <begin position="332"/>
        <end position="349"/>
    </location>
</feature>
<feature type="transmembrane region" description="Helical" evidence="6">
    <location>
        <begin position="369"/>
        <end position="387"/>
    </location>
</feature>
<feature type="transmembrane region" description="Helical" evidence="6">
    <location>
        <begin position="260"/>
        <end position="281"/>
    </location>
</feature>
<dbReference type="RefSeq" id="WP_349758060.1">
    <property type="nucleotide sequence ID" value="NZ_JBEGCI010000005.1"/>
</dbReference>
<keyword evidence="9" id="KW-1185">Reference proteome</keyword>
<feature type="transmembrane region" description="Helical" evidence="6">
    <location>
        <begin position="194"/>
        <end position="220"/>
    </location>
</feature>
<protein>
    <submittedName>
        <fullName evidence="8">Na+/H+ antiporter NhaC family protein</fullName>
    </submittedName>
</protein>
<feature type="transmembrane region" description="Helical" evidence="6">
    <location>
        <begin position="153"/>
        <end position="174"/>
    </location>
</feature>
<name>A0ABV1N467_9GAMM</name>
<evidence type="ECO:0000256" key="6">
    <source>
        <dbReference type="SAM" id="Phobius"/>
    </source>
</evidence>
<feature type="transmembrane region" description="Helical" evidence="6">
    <location>
        <begin position="293"/>
        <end position="311"/>
    </location>
</feature>
<comment type="subcellular location">
    <subcellularLocation>
        <location evidence="1">Cell membrane</location>
        <topology evidence="1">Multi-pass membrane protein</topology>
    </subcellularLocation>
</comment>
<feature type="transmembrane region" description="Helical" evidence="6">
    <location>
        <begin position="12"/>
        <end position="43"/>
    </location>
</feature>
<feature type="transmembrane region" description="Helical" evidence="6">
    <location>
        <begin position="64"/>
        <end position="83"/>
    </location>
</feature>
<evidence type="ECO:0000256" key="4">
    <source>
        <dbReference type="ARBA" id="ARBA00022989"/>
    </source>
</evidence>
<keyword evidence="2" id="KW-1003">Cell membrane</keyword>
<feature type="transmembrane region" description="Helical" evidence="6">
    <location>
        <begin position="110"/>
        <end position="132"/>
    </location>
</feature>
<keyword evidence="3 6" id="KW-0812">Transmembrane</keyword>
<dbReference type="PANTHER" id="PTHR43478">
    <property type="entry name" value="NA+/H+ ANTIPORTER-RELATED"/>
    <property type="match status" value="1"/>
</dbReference>
<reference evidence="8 9" key="1">
    <citation type="submission" date="2024-05" db="EMBL/GenBank/DDBJ databases">
        <title>Halomonas sp. CS7 16S ribosomal RNA gene Genome sequencing and assembly.</title>
        <authorList>
            <person name="Yook S."/>
        </authorList>
    </citation>
    <scope>NUCLEOTIDE SEQUENCE [LARGE SCALE GENOMIC DNA]</scope>
    <source>
        <strain evidence="8 9">CS7</strain>
    </source>
</reference>
<gene>
    <name evidence="8" type="ORF">ABE957_07565</name>
</gene>
<evidence type="ECO:0000259" key="7">
    <source>
        <dbReference type="Pfam" id="PF03553"/>
    </source>
</evidence>
<dbReference type="Proteomes" id="UP001472978">
    <property type="component" value="Unassembled WGS sequence"/>
</dbReference>
<evidence type="ECO:0000256" key="5">
    <source>
        <dbReference type="ARBA" id="ARBA00023136"/>
    </source>
</evidence>
<feature type="domain" description="Na+/H+ antiporter NhaC-like C-terminal" evidence="7">
    <location>
        <begin position="157"/>
        <end position="473"/>
    </location>
</feature>
<dbReference type="PANTHER" id="PTHR43478:SF1">
    <property type="entry name" value="NA+_H+ ANTIPORTER NHAC-LIKE C-TERMINAL DOMAIN-CONTAINING PROTEIN"/>
    <property type="match status" value="1"/>
</dbReference>
<comment type="caution">
    <text evidence="8">The sequence shown here is derived from an EMBL/GenBank/DDBJ whole genome shotgun (WGS) entry which is preliminary data.</text>
</comment>
<sequence>MEHMGFVSLIPPLLAIVLAVLFRNVIISLFVGIFTGLMILSGGNPIAATTGTIRDYISPQLTDSYNAAVIVLLLFIGGFVSLVEHSGGGAALARRTMHLIDTRVKTQVSAWLGGLIIFFSDMGTPLIVGPVFEKLFDKVKVSREKLAWVLDSTASPVAIMIPFIGWGVYVMGLIREEFQRLDIGASEFTTFVQAIPFQFYAILTVLAVPVVALAGIDFGAMQRADRRVRDTGALSWPESKPLRTIEPQADGAAGESHPMLIWLPLLVLFVTLFGLLISYGFPFESVPGSDFRVALSTGYLFAAVVLIALMIRFKVKRLGEIFDTYIAGMQKMVNVVLILVLAWALGSLLGEMGTATYIVELMEGNVPAFIVPAIIFLSAAVMSFATGSSWGTFAIMLPLAIPMAIGLDAPMVVSIGAVLSGGIFGDHCSPISDSTILASTGAGCDHIDHVRTQLPYSLTNAAIALVSFVIAGITESSLTVLLSVVIMLATFAVLSRRQQRQAPAVAAGP</sequence>
<dbReference type="Pfam" id="PF03553">
    <property type="entry name" value="Na_H_antiporter"/>
    <property type="match status" value="1"/>
</dbReference>